<dbReference type="AlphaFoldDB" id="A0AAW3F731"/>
<evidence type="ECO:0000313" key="2">
    <source>
        <dbReference type="Proteomes" id="UP000029590"/>
    </source>
</evidence>
<reference evidence="1 2" key="1">
    <citation type="submission" date="2014-04" db="EMBL/GenBank/DDBJ databases">
        <authorList>
            <person name="Bishop-Lilly K.A."/>
            <person name="Broomall S.M."/>
            <person name="Chain P.S."/>
            <person name="Chertkov O."/>
            <person name="Coyne S.R."/>
            <person name="Daligault H.E."/>
            <person name="Davenport K.W."/>
            <person name="Erkkila T."/>
            <person name="Frey K.G."/>
            <person name="Gibbons H.S."/>
            <person name="Gu W."/>
            <person name="Jaissle J."/>
            <person name="Johnson S.L."/>
            <person name="Koroleva G.I."/>
            <person name="Ladner J.T."/>
            <person name="Lo C.-C."/>
            <person name="Minogue T.D."/>
            <person name="Munk C."/>
            <person name="Palacios G.F."/>
            <person name="Redden C.L."/>
            <person name="Rosenzweig C.N."/>
            <person name="Scholz M.B."/>
            <person name="Teshima H."/>
            <person name="Xu Y."/>
        </authorList>
    </citation>
    <scope>NUCLEOTIDE SEQUENCE [LARGE SCALE GENOMIC DNA]</scope>
    <source>
        <strain evidence="2">gladioli</strain>
    </source>
</reference>
<organism evidence="1 2">
    <name type="scientific">Burkholderia gladioli</name>
    <name type="common">Pseudomonas marginata</name>
    <name type="synonym">Phytomonas marginata</name>
    <dbReference type="NCBI Taxonomy" id="28095"/>
    <lineage>
        <taxon>Bacteria</taxon>
        <taxon>Pseudomonadati</taxon>
        <taxon>Pseudomonadota</taxon>
        <taxon>Betaproteobacteria</taxon>
        <taxon>Burkholderiales</taxon>
        <taxon>Burkholderiaceae</taxon>
        <taxon>Burkholderia</taxon>
    </lineage>
</organism>
<dbReference type="EMBL" id="JPGG01000015">
    <property type="protein sequence ID" value="KGC17330.1"/>
    <property type="molecule type" value="Genomic_DNA"/>
</dbReference>
<protein>
    <submittedName>
        <fullName evidence="1">Uncharacterized protein</fullName>
    </submittedName>
</protein>
<dbReference type="Proteomes" id="UP000029590">
    <property type="component" value="Unassembled WGS sequence"/>
</dbReference>
<evidence type="ECO:0000313" key="1">
    <source>
        <dbReference type="EMBL" id="KGC17330.1"/>
    </source>
</evidence>
<sequence length="68" mass="7656">MMESDDWTTLVRATLKPLCPTCSSSNIMAGACAIGSATVHQEFTCEDSQFEFTAMFMLVRYYESFPKQ</sequence>
<comment type="caution">
    <text evidence="1">The sequence shown here is derived from an EMBL/GenBank/DDBJ whole genome shotgun (WGS) entry which is preliminary data.</text>
</comment>
<gene>
    <name evidence="1" type="ORF">DM48_3532</name>
</gene>
<dbReference type="RefSeq" id="WP_036048096.1">
    <property type="nucleotide sequence ID" value="NZ_CADEPP010000009.1"/>
</dbReference>
<accession>A0AAW3F731</accession>
<proteinExistence type="predicted"/>
<name>A0AAW3F731_BURGA</name>
<dbReference type="KEGG" id="bgo:BM43_2110"/>